<dbReference type="RefSeq" id="WP_274686753.1">
    <property type="nucleotide sequence ID" value="NZ_JAPMOU010000001.1"/>
</dbReference>
<evidence type="ECO:0000256" key="6">
    <source>
        <dbReference type="ARBA" id="ARBA00023306"/>
    </source>
</evidence>
<keyword evidence="3 7" id="KW-0812">Transmembrane</keyword>
<gene>
    <name evidence="7 8" type="primary">ftsB</name>
    <name evidence="8" type="ORF">ORQ98_00225</name>
</gene>
<organism evidence="8 9">
    <name type="scientific">Spartinivicinus poritis</name>
    <dbReference type="NCBI Taxonomy" id="2994640"/>
    <lineage>
        <taxon>Bacteria</taxon>
        <taxon>Pseudomonadati</taxon>
        <taxon>Pseudomonadota</taxon>
        <taxon>Gammaproteobacteria</taxon>
        <taxon>Oceanospirillales</taxon>
        <taxon>Zooshikellaceae</taxon>
        <taxon>Spartinivicinus</taxon>
    </lineage>
</organism>
<comment type="similarity">
    <text evidence="7">Belongs to the FtsB family.</text>
</comment>
<dbReference type="PANTHER" id="PTHR37485">
    <property type="entry name" value="CELL DIVISION PROTEIN FTSB"/>
    <property type="match status" value="1"/>
</dbReference>
<feature type="coiled-coil region" evidence="7">
    <location>
        <begin position="36"/>
        <end position="70"/>
    </location>
</feature>
<sequence length="89" mass="10466">MKWLTGLLILLLTLLQYRLWFSDTGVVRLWQTQQQITSQQRENQGLYQRNRVLEAEVVELQNGLDTIEELARSQLGMIKQGEQFFLLAD</sequence>
<evidence type="ECO:0000256" key="7">
    <source>
        <dbReference type="HAMAP-Rule" id="MF_00599"/>
    </source>
</evidence>
<dbReference type="InterPro" id="IPR007060">
    <property type="entry name" value="FtsL/DivIC"/>
</dbReference>
<dbReference type="PANTHER" id="PTHR37485:SF1">
    <property type="entry name" value="CELL DIVISION PROTEIN FTSB"/>
    <property type="match status" value="1"/>
</dbReference>
<proteinExistence type="inferred from homology"/>
<keyword evidence="7" id="KW-0997">Cell inner membrane</keyword>
<protein>
    <recommendedName>
        <fullName evidence="7">Cell division protein FtsB</fullName>
    </recommendedName>
</protein>
<keyword evidence="2 7" id="KW-0132">Cell division</keyword>
<dbReference type="Pfam" id="PF04977">
    <property type="entry name" value="DivIC"/>
    <property type="match status" value="1"/>
</dbReference>
<comment type="subcellular location">
    <subcellularLocation>
        <location evidence="7">Cell inner membrane</location>
        <topology evidence="7">Single-pass type II membrane protein</topology>
    </subcellularLocation>
    <text evidence="7">Localizes to the division septum.</text>
</comment>
<keyword evidence="6 7" id="KW-0131">Cell cycle</keyword>
<evidence type="ECO:0000256" key="3">
    <source>
        <dbReference type="ARBA" id="ARBA00022692"/>
    </source>
</evidence>
<dbReference type="NCBIfam" id="NF002058">
    <property type="entry name" value="PRK00888.1"/>
    <property type="match status" value="1"/>
</dbReference>
<dbReference type="HAMAP" id="MF_00599">
    <property type="entry name" value="FtsB"/>
    <property type="match status" value="1"/>
</dbReference>
<keyword evidence="7" id="KW-0175">Coiled coil</keyword>
<name>A0ABT5U4H7_9GAMM</name>
<evidence type="ECO:0000256" key="4">
    <source>
        <dbReference type="ARBA" id="ARBA00022989"/>
    </source>
</evidence>
<comment type="caution">
    <text evidence="8">The sequence shown here is derived from an EMBL/GenBank/DDBJ whole genome shotgun (WGS) entry which is preliminary data.</text>
</comment>
<evidence type="ECO:0000256" key="2">
    <source>
        <dbReference type="ARBA" id="ARBA00022618"/>
    </source>
</evidence>
<feature type="topological domain" description="Periplasmic" evidence="7">
    <location>
        <begin position="22"/>
        <end position="89"/>
    </location>
</feature>
<evidence type="ECO:0000313" key="9">
    <source>
        <dbReference type="Proteomes" id="UP001528823"/>
    </source>
</evidence>
<keyword evidence="4 7" id="KW-1133">Transmembrane helix</keyword>
<dbReference type="GO" id="GO:0051301">
    <property type="term" value="P:cell division"/>
    <property type="evidence" value="ECO:0007669"/>
    <property type="project" value="UniProtKB-KW"/>
</dbReference>
<feature type="topological domain" description="Cytoplasmic" evidence="7">
    <location>
        <begin position="1"/>
        <end position="3"/>
    </location>
</feature>
<keyword evidence="9" id="KW-1185">Reference proteome</keyword>
<evidence type="ECO:0000313" key="8">
    <source>
        <dbReference type="EMBL" id="MDE1460378.1"/>
    </source>
</evidence>
<dbReference type="Proteomes" id="UP001528823">
    <property type="component" value="Unassembled WGS sequence"/>
</dbReference>
<keyword evidence="1 7" id="KW-1003">Cell membrane</keyword>
<reference evidence="8 9" key="1">
    <citation type="submission" date="2022-11" db="EMBL/GenBank/DDBJ databases">
        <title>Spartinivicinus poritis sp. nov., isolated from scleractinian coral Porites lutea.</title>
        <authorList>
            <person name="Zhang G."/>
            <person name="Cai L."/>
            <person name="Wei Q."/>
        </authorList>
    </citation>
    <scope>NUCLEOTIDE SEQUENCE [LARGE SCALE GENOMIC DNA]</scope>
    <source>
        <strain evidence="8 9">A2-2</strain>
    </source>
</reference>
<comment type="function">
    <text evidence="7">Essential cell division protein. May link together the upstream cell division proteins, which are predominantly cytoplasmic, with the downstream cell division proteins, which are predominantly periplasmic.</text>
</comment>
<accession>A0ABT5U4H7</accession>
<comment type="subunit">
    <text evidence="7">Part of a complex composed of FtsB, FtsL and FtsQ.</text>
</comment>
<evidence type="ECO:0000256" key="1">
    <source>
        <dbReference type="ARBA" id="ARBA00022475"/>
    </source>
</evidence>
<dbReference type="EMBL" id="JAPMOU010000001">
    <property type="protein sequence ID" value="MDE1460378.1"/>
    <property type="molecule type" value="Genomic_DNA"/>
</dbReference>
<keyword evidence="5 7" id="KW-0472">Membrane</keyword>
<dbReference type="InterPro" id="IPR023081">
    <property type="entry name" value="Cell_div_FtsB"/>
</dbReference>
<evidence type="ECO:0000256" key="5">
    <source>
        <dbReference type="ARBA" id="ARBA00023136"/>
    </source>
</evidence>